<sequence length="343" mass="40728">MASSVTREAVFTACKKLFEETGHVKQADVQAITGGSFTKLGPWIQEWKVLNARLNGLEYLDHELLAGLNEWCLQLKEKFQSEAAKQNEDLHAELTKEKEKQAQFQQDKDKQRDELANMHAKLAELRDTVSERERHIDRKRTELSQLKTERLEFKQRYEAELQTNQLLKNSIEQLQRKVEDERHSANKRLHDEMKRISDLYEANENKLYQQLDESRRAQREQEKRSGQENDKLRQEVSDLSKQKNELNSQLVRTQADLAIVQERLQEKEKSLDSLTEQHQQTLQTLQQEKERRQEMHVQLGQLKGQFSVIQERHDQLEHQLRELRHIEAELKLLRRHQQDDSTD</sequence>
<protein>
    <recommendedName>
        <fullName evidence="4">KfrA N-terminal DNA-binding domain-containing protein</fullName>
    </recommendedName>
</protein>
<evidence type="ECO:0008006" key="4">
    <source>
        <dbReference type="Google" id="ProtNLM"/>
    </source>
</evidence>
<dbReference type="EMBL" id="NDXW01000001">
    <property type="protein sequence ID" value="RDH44126.1"/>
    <property type="molecule type" value="Genomic_DNA"/>
</dbReference>
<accession>A0A4P9VML2</accession>
<dbReference type="RefSeq" id="WP_094787335.1">
    <property type="nucleotide sequence ID" value="NZ_JAEVHG010000003.1"/>
</dbReference>
<dbReference type="Proteomes" id="UP000257039">
    <property type="component" value="Unassembled WGS sequence"/>
</dbReference>
<keyword evidence="3" id="KW-1185">Reference proteome</keyword>
<reference evidence="2 3" key="1">
    <citation type="submission" date="2017-04" db="EMBL/GenBank/DDBJ databases">
        <title>Draft genome sequence of Zooshikella ganghwensis VG4 isolated from Red Sea sediments.</title>
        <authorList>
            <person name="Rehman Z."/>
            <person name="Alam I."/>
            <person name="Kamau A."/>
            <person name="Bajic V."/>
            <person name="Leiknes T."/>
        </authorList>
    </citation>
    <scope>NUCLEOTIDE SEQUENCE [LARGE SCALE GENOMIC DNA]</scope>
    <source>
        <strain evidence="2 3">VG4</strain>
    </source>
</reference>
<name>A0A4P9VML2_9GAMM</name>
<evidence type="ECO:0000313" key="3">
    <source>
        <dbReference type="Proteomes" id="UP000257039"/>
    </source>
</evidence>
<evidence type="ECO:0000256" key="1">
    <source>
        <dbReference type="SAM" id="MobiDB-lite"/>
    </source>
</evidence>
<proteinExistence type="predicted"/>
<evidence type="ECO:0000313" key="2">
    <source>
        <dbReference type="EMBL" id="RDH44126.1"/>
    </source>
</evidence>
<comment type="caution">
    <text evidence="2">The sequence shown here is derived from an EMBL/GenBank/DDBJ whole genome shotgun (WGS) entry which is preliminary data.</text>
</comment>
<gene>
    <name evidence="2" type="ORF">B9G39_12080</name>
</gene>
<feature type="region of interest" description="Disordered" evidence="1">
    <location>
        <begin position="213"/>
        <end position="243"/>
    </location>
</feature>
<organism evidence="2 3">
    <name type="scientific">Zooshikella ganghwensis</name>
    <dbReference type="NCBI Taxonomy" id="202772"/>
    <lineage>
        <taxon>Bacteria</taxon>
        <taxon>Pseudomonadati</taxon>
        <taxon>Pseudomonadota</taxon>
        <taxon>Gammaproteobacteria</taxon>
        <taxon>Oceanospirillales</taxon>
        <taxon>Zooshikellaceae</taxon>
        <taxon>Zooshikella</taxon>
    </lineage>
</organism>
<dbReference type="AlphaFoldDB" id="A0A4P9VML2"/>